<proteinExistence type="predicted"/>
<name>A0A8D4BL16_PRIMW</name>
<dbReference type="EMBL" id="CP003017">
    <property type="protein sequence ID" value="AEN90428.1"/>
    <property type="molecule type" value="Genomic_DNA"/>
</dbReference>
<sequence length="40" mass="4720">MLKIFLYKSPISKQLNLRAGFLFFCIGNFGISQFEYSLHF</sequence>
<dbReference type="AlphaFoldDB" id="A0A8D4BL16"/>
<evidence type="ECO:0000313" key="2">
    <source>
        <dbReference type="Proteomes" id="UP000001283"/>
    </source>
</evidence>
<protein>
    <submittedName>
        <fullName evidence="1">Uncharacterized protein</fullName>
    </submittedName>
</protein>
<gene>
    <name evidence="1" type="ORF">BMWSH_3546</name>
</gene>
<dbReference type="KEGG" id="bmh:BMWSH_3546"/>
<organism evidence="1 2">
    <name type="scientific">Priestia megaterium (strain WSH-002)</name>
    <name type="common">Bacillus megaterium</name>
    <dbReference type="NCBI Taxonomy" id="1006007"/>
    <lineage>
        <taxon>Bacteria</taxon>
        <taxon>Bacillati</taxon>
        <taxon>Bacillota</taxon>
        <taxon>Bacilli</taxon>
        <taxon>Bacillales</taxon>
        <taxon>Bacillaceae</taxon>
        <taxon>Priestia</taxon>
    </lineage>
</organism>
<evidence type="ECO:0000313" key="1">
    <source>
        <dbReference type="EMBL" id="AEN90428.1"/>
    </source>
</evidence>
<dbReference type="Proteomes" id="UP000001283">
    <property type="component" value="Chromosome"/>
</dbReference>
<reference evidence="1 2" key="1">
    <citation type="journal article" date="2011" name="J. Bacteriol.">
        <title>Complete genome sequence of the industrial strain Bacillus megaterium WSH-002.</title>
        <authorList>
            <person name="Liu L."/>
            <person name="Li Y."/>
            <person name="Zhang J."/>
            <person name="Zou W."/>
            <person name="Zhou Z."/>
            <person name="Liu J."/>
            <person name="Li X."/>
            <person name="Wang L."/>
            <person name="Chen J."/>
        </authorList>
    </citation>
    <scope>NUCLEOTIDE SEQUENCE [LARGE SCALE GENOMIC DNA]</scope>
    <source>
        <strain evidence="1 2">WSH-002</strain>
    </source>
</reference>
<accession>A0A8D4BL16</accession>